<proteinExistence type="predicted"/>
<evidence type="ECO:0000256" key="1">
    <source>
        <dbReference type="SAM" id="MobiDB-lite"/>
    </source>
</evidence>
<keyword evidence="3" id="KW-1185">Reference proteome</keyword>
<feature type="compositionally biased region" description="Basic and acidic residues" evidence="1">
    <location>
        <begin position="35"/>
        <end position="48"/>
    </location>
</feature>
<comment type="caution">
    <text evidence="2">The sequence shown here is derived from an EMBL/GenBank/DDBJ whole genome shotgun (WGS) entry which is preliminary data.</text>
</comment>
<evidence type="ECO:0000313" key="3">
    <source>
        <dbReference type="Proteomes" id="UP001266305"/>
    </source>
</evidence>
<name>A0ABQ9TLY2_SAGOE</name>
<protein>
    <submittedName>
        <fullName evidence="2">Uncharacterized protein</fullName>
    </submittedName>
</protein>
<dbReference type="EMBL" id="JASSZA010000021">
    <property type="protein sequence ID" value="KAK2085772.1"/>
    <property type="molecule type" value="Genomic_DNA"/>
</dbReference>
<dbReference type="Proteomes" id="UP001266305">
    <property type="component" value="Unassembled WGS sequence"/>
</dbReference>
<organism evidence="2 3">
    <name type="scientific">Saguinus oedipus</name>
    <name type="common">Cotton-top tamarin</name>
    <name type="synonym">Oedipomidas oedipus</name>
    <dbReference type="NCBI Taxonomy" id="9490"/>
    <lineage>
        <taxon>Eukaryota</taxon>
        <taxon>Metazoa</taxon>
        <taxon>Chordata</taxon>
        <taxon>Craniata</taxon>
        <taxon>Vertebrata</taxon>
        <taxon>Euteleostomi</taxon>
        <taxon>Mammalia</taxon>
        <taxon>Eutheria</taxon>
        <taxon>Euarchontoglires</taxon>
        <taxon>Primates</taxon>
        <taxon>Haplorrhini</taxon>
        <taxon>Platyrrhini</taxon>
        <taxon>Cebidae</taxon>
        <taxon>Callitrichinae</taxon>
        <taxon>Saguinus</taxon>
    </lineage>
</organism>
<evidence type="ECO:0000313" key="2">
    <source>
        <dbReference type="EMBL" id="KAK2085772.1"/>
    </source>
</evidence>
<gene>
    <name evidence="2" type="ORF">P7K49_037072</name>
</gene>
<feature type="region of interest" description="Disordered" evidence="1">
    <location>
        <begin position="1"/>
        <end position="73"/>
    </location>
</feature>
<sequence>MNCPEKGRLGSRWRPPHIAADPAAPEEESPCGEVTLKRDRSFSEHDLAQLRSEVASGLQPATQPEAGTEPPRPRADVIIIHISGYRKIADQMIDPCGPLRREGHVPRKLGGLTAHALDPASVLPWFLQLLSTLLSTERFLLAVQACSYHHET</sequence>
<accession>A0ABQ9TLY2</accession>
<reference evidence="2 3" key="1">
    <citation type="submission" date="2023-05" db="EMBL/GenBank/DDBJ databases">
        <title>B98-5 Cell Line De Novo Hybrid Assembly: An Optical Mapping Approach.</title>
        <authorList>
            <person name="Kananen K."/>
            <person name="Auerbach J.A."/>
            <person name="Kautto E."/>
            <person name="Blachly J.S."/>
        </authorList>
    </citation>
    <scope>NUCLEOTIDE SEQUENCE [LARGE SCALE GENOMIC DNA]</scope>
    <source>
        <strain evidence="2">B95-8</strain>
        <tissue evidence="2">Cell line</tissue>
    </source>
</reference>